<name>A0A6J5M0L7_9CAUD</name>
<organism evidence="1">
    <name type="scientific">uncultured Caudovirales phage</name>
    <dbReference type="NCBI Taxonomy" id="2100421"/>
    <lineage>
        <taxon>Viruses</taxon>
        <taxon>Duplodnaviria</taxon>
        <taxon>Heunggongvirae</taxon>
        <taxon>Uroviricota</taxon>
        <taxon>Caudoviricetes</taxon>
        <taxon>Peduoviridae</taxon>
        <taxon>Maltschvirus</taxon>
        <taxon>Maltschvirus maltsch</taxon>
    </lineage>
</organism>
<dbReference type="GO" id="GO:0003677">
    <property type="term" value="F:DNA binding"/>
    <property type="evidence" value="ECO:0007669"/>
    <property type="project" value="InterPro"/>
</dbReference>
<reference evidence="1" key="1">
    <citation type="submission" date="2020-04" db="EMBL/GenBank/DDBJ databases">
        <authorList>
            <person name="Chiriac C."/>
            <person name="Salcher M."/>
            <person name="Ghai R."/>
            <person name="Kavagutti S V."/>
        </authorList>
    </citation>
    <scope>NUCLEOTIDE SEQUENCE</scope>
</reference>
<dbReference type="Gene3D" id="1.10.3100.10">
    <property type="entry name" value="Putative cytoplasmic protein"/>
    <property type="match status" value="1"/>
</dbReference>
<dbReference type="EMBL" id="LR797466">
    <property type="protein sequence ID" value="CAB4218400.1"/>
    <property type="molecule type" value="Genomic_DNA"/>
</dbReference>
<dbReference type="EMBL" id="LR796365">
    <property type="protein sequence ID" value="CAB4139712.1"/>
    <property type="molecule type" value="Genomic_DNA"/>
</dbReference>
<dbReference type="InterPro" id="IPR015060">
    <property type="entry name" value="Aca2_YdiL-like"/>
</dbReference>
<protein>
    <recommendedName>
        <fullName evidence="3">DUF1870 family protein</fullName>
    </recommendedName>
</protein>
<gene>
    <name evidence="2" type="ORF">UFOVP1607_18</name>
    <name evidence="1" type="ORF">UFOVP352_44</name>
</gene>
<evidence type="ECO:0000313" key="1">
    <source>
        <dbReference type="EMBL" id="CAB4139712.1"/>
    </source>
</evidence>
<dbReference type="InterPro" id="IPR010982">
    <property type="entry name" value="Lambda_DNA-bd_dom_sf"/>
</dbReference>
<dbReference type="InterPro" id="IPR027910">
    <property type="entry name" value="YdiL_sf"/>
</dbReference>
<accession>A0A6J5M0L7</accession>
<evidence type="ECO:0008006" key="3">
    <source>
        <dbReference type="Google" id="ProtNLM"/>
    </source>
</evidence>
<sequence length="148" mass="16992">MKPFELAAARRLLFFSPPEASALISHTSEQAWRRWESGARKVPEDVENKIISLIEWRRTAIGETVKKIRAAPKKDAISLVWYASINDWETLPGREAHLWRPHQSVCAAVFAEFPGQLRFVRFDAPAYSVWLAGRKDSELLRGQWACLM</sequence>
<evidence type="ECO:0000313" key="2">
    <source>
        <dbReference type="EMBL" id="CAB4218400.1"/>
    </source>
</evidence>
<dbReference type="Pfam" id="PF08965">
    <property type="entry name" value="Aca2_YdiL"/>
    <property type="match status" value="1"/>
</dbReference>
<proteinExistence type="predicted"/>
<dbReference type="SUPFAM" id="SSF47413">
    <property type="entry name" value="lambda repressor-like DNA-binding domains"/>
    <property type="match status" value="1"/>
</dbReference>